<dbReference type="RefSeq" id="WP_241446284.1">
    <property type="nucleotide sequence ID" value="NZ_JAKZHW010000001.1"/>
</dbReference>
<protein>
    <submittedName>
        <fullName evidence="1">Uncharacterized protein</fullName>
    </submittedName>
</protein>
<sequence length="101" mass="10396">MTGSEAQRCTVVGAEKLPAEAGDARTLCEKIEAAVAAQAPNSHYTAQITVVSKSILAADVSVGGRQLPVRKLGVTDRDLNAGSISRFANAIAEDVAKATKS</sequence>
<reference evidence="1 2" key="1">
    <citation type="submission" date="2022-03" db="EMBL/GenBank/DDBJ databases">
        <authorList>
            <person name="Jo J.-H."/>
            <person name="Im W.-T."/>
        </authorList>
    </citation>
    <scope>NUCLEOTIDE SEQUENCE [LARGE SCALE GENOMIC DNA]</scope>
    <source>
        <strain evidence="1 2">SM33</strain>
    </source>
</reference>
<accession>A0ABS9VKK1</accession>
<dbReference type="Proteomes" id="UP001203058">
    <property type="component" value="Unassembled WGS sequence"/>
</dbReference>
<proteinExistence type="predicted"/>
<dbReference type="EMBL" id="JAKZHW010000001">
    <property type="protein sequence ID" value="MCH8615496.1"/>
    <property type="molecule type" value="Genomic_DNA"/>
</dbReference>
<comment type="caution">
    <text evidence="1">The sequence shown here is derived from an EMBL/GenBank/DDBJ whole genome shotgun (WGS) entry which is preliminary data.</text>
</comment>
<keyword evidence="2" id="KW-1185">Reference proteome</keyword>
<name>A0ABS9VKK1_9SPHN</name>
<evidence type="ECO:0000313" key="2">
    <source>
        <dbReference type="Proteomes" id="UP001203058"/>
    </source>
</evidence>
<organism evidence="1 2">
    <name type="scientific">Sphingomonas telluris</name>
    <dbReference type="NCBI Taxonomy" id="2907998"/>
    <lineage>
        <taxon>Bacteria</taxon>
        <taxon>Pseudomonadati</taxon>
        <taxon>Pseudomonadota</taxon>
        <taxon>Alphaproteobacteria</taxon>
        <taxon>Sphingomonadales</taxon>
        <taxon>Sphingomonadaceae</taxon>
        <taxon>Sphingomonas</taxon>
    </lineage>
</organism>
<evidence type="ECO:0000313" key="1">
    <source>
        <dbReference type="EMBL" id="MCH8615496.1"/>
    </source>
</evidence>
<gene>
    <name evidence="1" type="ORF">LZ016_05205</name>
</gene>